<proteinExistence type="predicted"/>
<dbReference type="AlphaFoldDB" id="A0A4C1WMH9"/>
<comment type="caution">
    <text evidence="1">The sequence shown here is derived from an EMBL/GenBank/DDBJ whole genome shotgun (WGS) entry which is preliminary data.</text>
</comment>
<evidence type="ECO:0000313" key="1">
    <source>
        <dbReference type="EMBL" id="GBP51692.1"/>
    </source>
</evidence>
<name>A0A4C1WMH9_EUMVA</name>
<keyword evidence="2" id="KW-1185">Reference proteome</keyword>
<dbReference type="Proteomes" id="UP000299102">
    <property type="component" value="Unassembled WGS sequence"/>
</dbReference>
<protein>
    <submittedName>
        <fullName evidence="1">Uncharacterized protein</fullName>
    </submittedName>
</protein>
<evidence type="ECO:0000313" key="2">
    <source>
        <dbReference type="Proteomes" id="UP000299102"/>
    </source>
</evidence>
<reference evidence="1 2" key="1">
    <citation type="journal article" date="2019" name="Commun. Biol.">
        <title>The bagworm genome reveals a unique fibroin gene that provides high tensile strength.</title>
        <authorList>
            <person name="Kono N."/>
            <person name="Nakamura H."/>
            <person name="Ohtoshi R."/>
            <person name="Tomita M."/>
            <person name="Numata K."/>
            <person name="Arakawa K."/>
        </authorList>
    </citation>
    <scope>NUCLEOTIDE SEQUENCE [LARGE SCALE GENOMIC DNA]</scope>
</reference>
<accession>A0A4C1WMH9</accession>
<organism evidence="1 2">
    <name type="scientific">Eumeta variegata</name>
    <name type="common">Bagworm moth</name>
    <name type="synonym">Eumeta japonica</name>
    <dbReference type="NCBI Taxonomy" id="151549"/>
    <lineage>
        <taxon>Eukaryota</taxon>
        <taxon>Metazoa</taxon>
        <taxon>Ecdysozoa</taxon>
        <taxon>Arthropoda</taxon>
        <taxon>Hexapoda</taxon>
        <taxon>Insecta</taxon>
        <taxon>Pterygota</taxon>
        <taxon>Neoptera</taxon>
        <taxon>Endopterygota</taxon>
        <taxon>Lepidoptera</taxon>
        <taxon>Glossata</taxon>
        <taxon>Ditrysia</taxon>
        <taxon>Tineoidea</taxon>
        <taxon>Psychidae</taxon>
        <taxon>Oiketicinae</taxon>
        <taxon>Eumeta</taxon>
    </lineage>
</organism>
<gene>
    <name evidence="1" type="ORF">EVAR_48315_1</name>
</gene>
<sequence length="66" mass="7005">MLPHGIADCIPHPNIVRDGVSGVVRYASPNAPFVCADENLMNAVDPIKTDARLSPPRLNLLSRAAG</sequence>
<dbReference type="EMBL" id="BGZK01000586">
    <property type="protein sequence ID" value="GBP51692.1"/>
    <property type="molecule type" value="Genomic_DNA"/>
</dbReference>